<dbReference type="PANTHER" id="PTHR46300">
    <property type="entry name" value="P450, PUTATIVE (EUROFUNG)-RELATED-RELATED"/>
    <property type="match status" value="1"/>
</dbReference>
<dbReference type="InterPro" id="IPR017972">
    <property type="entry name" value="Cyt_P450_CS"/>
</dbReference>
<evidence type="ECO:0000256" key="3">
    <source>
        <dbReference type="ARBA" id="ARBA00023002"/>
    </source>
</evidence>
<dbReference type="OrthoDB" id="1103324at2759"/>
<dbReference type="EMBL" id="JAGMUU010000002">
    <property type="protein sequence ID" value="KAH7160430.1"/>
    <property type="molecule type" value="Genomic_DNA"/>
</dbReference>
<sequence>MLERQSLAVPVVSTLMLLWVLYRTIAYFRFHHKYKFPNLVPGVPLFGNMLQIPKDTAERRIYLHNLAKKYGEMFTLKVGSNYWIFMNSQRVANELLDKRGARYISREKLPMPGDVASRGKRLVFMPYGNLWKWQRKVIHEVIGPGNRNVFAPQQDIESRALLYQYLTEPDLWNQANARYASSLVMSLVFGRRTKMGDPNIDRIIETNNEIMKMFEPGSSLIDSFPFLAYIPLPRAIQPWRWWGDGVYKESLKNFSEEFEGLAQRQRQGKDVTCFVSEFQRLGRDKTIDYETMVFLGGTLIEAGSDTTRVALNQLVAGAALFPESVERARKDLDLVCGANAERLPNSSDIAKLPYIKAVGKEVLRWNISFPEIAHSLIEDDSFEGHHLPAGTNVIWNSWGVHMDASEYEQPDRFWPERFMNEDLDKPIKGHLAFGAGRRVCPGWVIASNSLHLLIARLLYCFDFHTVPGHPIPVGKPFEIGTEKPYEVKLTPRSQAHAALVKAECAAAAEIE</sequence>
<dbReference type="InterPro" id="IPR050364">
    <property type="entry name" value="Cytochrome_P450_fung"/>
</dbReference>
<feature type="transmembrane region" description="Helical" evidence="7">
    <location>
        <begin position="6"/>
        <end position="25"/>
    </location>
</feature>
<dbReference type="PROSITE" id="PS00086">
    <property type="entry name" value="CYTOCHROME_P450"/>
    <property type="match status" value="1"/>
</dbReference>
<evidence type="ECO:0000256" key="7">
    <source>
        <dbReference type="SAM" id="Phobius"/>
    </source>
</evidence>
<proteinExistence type="inferred from homology"/>
<evidence type="ECO:0000256" key="4">
    <source>
        <dbReference type="ARBA" id="ARBA00023004"/>
    </source>
</evidence>
<keyword evidence="7" id="KW-1133">Transmembrane helix</keyword>
<evidence type="ECO:0000256" key="6">
    <source>
        <dbReference type="RuleBase" id="RU000461"/>
    </source>
</evidence>
<name>A0A9P9FG29_9HYPO</name>
<dbReference type="GO" id="GO:0020037">
    <property type="term" value="F:heme binding"/>
    <property type="evidence" value="ECO:0007669"/>
    <property type="project" value="InterPro"/>
</dbReference>
<dbReference type="InterPro" id="IPR002401">
    <property type="entry name" value="Cyt_P450_E_grp-I"/>
</dbReference>
<keyword evidence="7" id="KW-0812">Transmembrane</keyword>
<dbReference type="InterPro" id="IPR036396">
    <property type="entry name" value="Cyt_P450_sf"/>
</dbReference>
<dbReference type="Proteomes" id="UP000717696">
    <property type="component" value="Unassembled WGS sequence"/>
</dbReference>
<dbReference type="AlphaFoldDB" id="A0A9P9FG29"/>
<keyword evidence="3 6" id="KW-0560">Oxidoreductase</keyword>
<keyword evidence="6" id="KW-0503">Monooxygenase</keyword>
<dbReference type="InterPro" id="IPR001128">
    <property type="entry name" value="Cyt_P450"/>
</dbReference>
<evidence type="ECO:0000256" key="1">
    <source>
        <dbReference type="ARBA" id="ARBA00010617"/>
    </source>
</evidence>
<dbReference type="GO" id="GO:0016705">
    <property type="term" value="F:oxidoreductase activity, acting on paired donors, with incorporation or reduction of molecular oxygen"/>
    <property type="evidence" value="ECO:0007669"/>
    <property type="project" value="InterPro"/>
</dbReference>
<dbReference type="CDD" id="cd11065">
    <property type="entry name" value="CYP64-like"/>
    <property type="match status" value="1"/>
</dbReference>
<keyword evidence="7" id="KW-0472">Membrane</keyword>
<evidence type="ECO:0000313" key="8">
    <source>
        <dbReference type="EMBL" id="KAH7160430.1"/>
    </source>
</evidence>
<keyword evidence="2 5" id="KW-0479">Metal-binding</keyword>
<dbReference type="Gene3D" id="1.10.630.10">
    <property type="entry name" value="Cytochrome P450"/>
    <property type="match status" value="1"/>
</dbReference>
<keyword evidence="9" id="KW-1185">Reference proteome</keyword>
<protein>
    <submittedName>
        <fullName evidence="8">Cytochrome P450</fullName>
    </submittedName>
</protein>
<dbReference type="Pfam" id="PF00067">
    <property type="entry name" value="p450"/>
    <property type="match status" value="1"/>
</dbReference>
<evidence type="ECO:0000256" key="5">
    <source>
        <dbReference type="PIRSR" id="PIRSR602401-1"/>
    </source>
</evidence>
<dbReference type="PANTHER" id="PTHR46300:SF12">
    <property type="entry name" value="P450, PUTATIVE (EUROFUNG)-RELATED"/>
    <property type="match status" value="1"/>
</dbReference>
<evidence type="ECO:0000313" key="9">
    <source>
        <dbReference type="Proteomes" id="UP000717696"/>
    </source>
</evidence>
<dbReference type="GO" id="GO:0004497">
    <property type="term" value="F:monooxygenase activity"/>
    <property type="evidence" value="ECO:0007669"/>
    <property type="project" value="UniProtKB-KW"/>
</dbReference>
<accession>A0A9P9FG29</accession>
<comment type="cofactor">
    <cofactor evidence="5">
        <name>heme</name>
        <dbReference type="ChEBI" id="CHEBI:30413"/>
    </cofactor>
</comment>
<comment type="caution">
    <text evidence="8">The sequence shown here is derived from an EMBL/GenBank/DDBJ whole genome shotgun (WGS) entry which is preliminary data.</text>
</comment>
<dbReference type="GO" id="GO:0005506">
    <property type="term" value="F:iron ion binding"/>
    <property type="evidence" value="ECO:0007669"/>
    <property type="project" value="InterPro"/>
</dbReference>
<dbReference type="PRINTS" id="PR00463">
    <property type="entry name" value="EP450I"/>
</dbReference>
<reference evidence="8" key="1">
    <citation type="journal article" date="2021" name="Nat. Commun.">
        <title>Genetic determinants of endophytism in the Arabidopsis root mycobiome.</title>
        <authorList>
            <person name="Mesny F."/>
            <person name="Miyauchi S."/>
            <person name="Thiergart T."/>
            <person name="Pickel B."/>
            <person name="Atanasova L."/>
            <person name="Karlsson M."/>
            <person name="Huettel B."/>
            <person name="Barry K.W."/>
            <person name="Haridas S."/>
            <person name="Chen C."/>
            <person name="Bauer D."/>
            <person name="Andreopoulos W."/>
            <person name="Pangilinan J."/>
            <person name="LaButti K."/>
            <person name="Riley R."/>
            <person name="Lipzen A."/>
            <person name="Clum A."/>
            <person name="Drula E."/>
            <person name="Henrissat B."/>
            <person name="Kohler A."/>
            <person name="Grigoriev I.V."/>
            <person name="Martin F.M."/>
            <person name="Hacquard S."/>
        </authorList>
    </citation>
    <scope>NUCLEOTIDE SEQUENCE</scope>
    <source>
        <strain evidence="8">MPI-CAGE-AT-0021</strain>
    </source>
</reference>
<organism evidence="8 9">
    <name type="scientific">Dactylonectria estremocensis</name>
    <dbReference type="NCBI Taxonomy" id="1079267"/>
    <lineage>
        <taxon>Eukaryota</taxon>
        <taxon>Fungi</taxon>
        <taxon>Dikarya</taxon>
        <taxon>Ascomycota</taxon>
        <taxon>Pezizomycotina</taxon>
        <taxon>Sordariomycetes</taxon>
        <taxon>Hypocreomycetidae</taxon>
        <taxon>Hypocreales</taxon>
        <taxon>Nectriaceae</taxon>
        <taxon>Dactylonectria</taxon>
    </lineage>
</organism>
<dbReference type="SUPFAM" id="SSF48264">
    <property type="entry name" value="Cytochrome P450"/>
    <property type="match status" value="1"/>
</dbReference>
<keyword evidence="5 6" id="KW-0349">Heme</keyword>
<gene>
    <name evidence="8" type="ORF">B0J13DRAFT_581378</name>
</gene>
<keyword evidence="4 5" id="KW-0408">Iron</keyword>
<evidence type="ECO:0000256" key="2">
    <source>
        <dbReference type="ARBA" id="ARBA00022723"/>
    </source>
</evidence>
<comment type="similarity">
    <text evidence="1 6">Belongs to the cytochrome P450 family.</text>
</comment>
<feature type="binding site" description="axial binding residue" evidence="5">
    <location>
        <position position="440"/>
    </location>
    <ligand>
        <name>heme</name>
        <dbReference type="ChEBI" id="CHEBI:30413"/>
    </ligand>
    <ligandPart>
        <name>Fe</name>
        <dbReference type="ChEBI" id="CHEBI:18248"/>
    </ligandPart>
</feature>